<organism evidence="1 2">
    <name type="scientific">Zarea fungicola</name>
    <dbReference type="NCBI Taxonomy" id="93591"/>
    <lineage>
        <taxon>Eukaryota</taxon>
        <taxon>Fungi</taxon>
        <taxon>Dikarya</taxon>
        <taxon>Ascomycota</taxon>
        <taxon>Pezizomycotina</taxon>
        <taxon>Sordariomycetes</taxon>
        <taxon>Hypocreomycetidae</taxon>
        <taxon>Hypocreales</taxon>
        <taxon>Cordycipitaceae</taxon>
        <taxon>Zarea</taxon>
    </lineage>
</organism>
<dbReference type="EMBL" id="JANJQO010001560">
    <property type="protein sequence ID" value="KAJ2970317.1"/>
    <property type="molecule type" value="Genomic_DNA"/>
</dbReference>
<reference evidence="1" key="1">
    <citation type="submission" date="2022-08" db="EMBL/GenBank/DDBJ databases">
        <title>Genome Sequence of Lecanicillium fungicola.</title>
        <authorList>
            <person name="Buettner E."/>
        </authorList>
    </citation>
    <scope>NUCLEOTIDE SEQUENCE</scope>
    <source>
        <strain evidence="1">Babe33</strain>
    </source>
</reference>
<keyword evidence="2" id="KW-1185">Reference proteome</keyword>
<evidence type="ECO:0000313" key="2">
    <source>
        <dbReference type="Proteomes" id="UP001143910"/>
    </source>
</evidence>
<proteinExistence type="predicted"/>
<protein>
    <submittedName>
        <fullName evidence="1">Uncharacterized protein</fullName>
    </submittedName>
</protein>
<dbReference type="Proteomes" id="UP001143910">
    <property type="component" value="Unassembled WGS sequence"/>
</dbReference>
<name>A0ACC1MTL5_9HYPO</name>
<evidence type="ECO:0000313" key="1">
    <source>
        <dbReference type="EMBL" id="KAJ2970317.1"/>
    </source>
</evidence>
<accession>A0ACC1MTL5</accession>
<sequence>MKLVRFLMKCVNEPVTVELKNGTIVNGTISSVTPQMNTALRTVKMTPKGQEPISLDTMNIRGSTIRYFILPDSLPLDTLLVDDAPKPKNKSRKDGSGSPKEADTLYMKGNTRGSLANTNIVPAQTVIVPAPGTALASSSYEELVNKYCFFGAKPASPLEVPSKPKATATSASPESKPLGGKILTASYQMSPPVSPTNSIGPTVSTVEYVTPKSTMMRSVSPSFTPATGTSPADVALHTQQTPDRFVPATAIRG</sequence>
<gene>
    <name evidence="1" type="ORF">NQ176_g8248</name>
</gene>
<comment type="caution">
    <text evidence="1">The sequence shown here is derived from an EMBL/GenBank/DDBJ whole genome shotgun (WGS) entry which is preliminary data.</text>
</comment>